<keyword evidence="3" id="KW-0479">Metal-binding</keyword>
<evidence type="ECO:0000313" key="14">
    <source>
        <dbReference type="Proteomes" id="UP000462376"/>
    </source>
</evidence>
<dbReference type="Pfam" id="PF13186">
    <property type="entry name" value="SPASM"/>
    <property type="match status" value="1"/>
</dbReference>
<dbReference type="GO" id="GO:0051536">
    <property type="term" value="F:iron-sulfur cluster binding"/>
    <property type="evidence" value="ECO:0007669"/>
    <property type="project" value="UniProtKB-KW"/>
</dbReference>
<dbReference type="Pfam" id="PF04055">
    <property type="entry name" value="Radical_SAM"/>
    <property type="match status" value="1"/>
</dbReference>
<dbReference type="Proteomes" id="UP000260759">
    <property type="component" value="Unassembled WGS sequence"/>
</dbReference>
<dbReference type="SUPFAM" id="SSF102114">
    <property type="entry name" value="Radical SAM enzymes"/>
    <property type="match status" value="1"/>
</dbReference>
<evidence type="ECO:0000313" key="8">
    <source>
        <dbReference type="EMBL" id="KAB4121960.1"/>
    </source>
</evidence>
<dbReference type="Proteomes" id="UP000441711">
    <property type="component" value="Unassembled WGS sequence"/>
</dbReference>
<evidence type="ECO:0000313" key="11">
    <source>
        <dbReference type="Proteomes" id="UP000260759"/>
    </source>
</evidence>
<evidence type="ECO:0000256" key="4">
    <source>
        <dbReference type="ARBA" id="ARBA00023004"/>
    </source>
</evidence>
<dbReference type="GO" id="GO:0046872">
    <property type="term" value="F:metal ion binding"/>
    <property type="evidence" value="ECO:0007669"/>
    <property type="project" value="UniProtKB-KW"/>
</dbReference>
<reference evidence="10 11" key="1">
    <citation type="submission" date="2018-08" db="EMBL/GenBank/DDBJ databases">
        <title>A genome reference for cultivated species of the human gut microbiota.</title>
        <authorList>
            <person name="Zou Y."/>
            <person name="Xue W."/>
            <person name="Luo G."/>
        </authorList>
    </citation>
    <scope>NUCLEOTIDE SEQUENCE [LARGE SCALE GENOMIC DNA]</scope>
    <source>
        <strain evidence="10 11">OM03-4</strain>
    </source>
</reference>
<gene>
    <name evidence="10" type="ORF">DXB37_19715</name>
    <name evidence="9" type="ORF">GAP47_17780</name>
    <name evidence="7" type="ORF">GAQ70_15440</name>
    <name evidence="8" type="ORF">GAQ75_17195</name>
</gene>
<comment type="cofactor">
    <cofactor evidence="1">
        <name>[4Fe-4S] cluster</name>
        <dbReference type="ChEBI" id="CHEBI:49883"/>
    </cofactor>
</comment>
<dbReference type="GO" id="GO:0003824">
    <property type="term" value="F:catalytic activity"/>
    <property type="evidence" value="ECO:0007669"/>
    <property type="project" value="InterPro"/>
</dbReference>
<reference evidence="12 13" key="2">
    <citation type="journal article" date="2019" name="Nat. Med.">
        <title>A library of human gut bacterial isolates paired with longitudinal multiomics data enables mechanistic microbiome research.</title>
        <authorList>
            <person name="Poyet M."/>
            <person name="Groussin M."/>
            <person name="Gibbons S.M."/>
            <person name="Avila-Pacheco J."/>
            <person name="Jiang X."/>
            <person name="Kearney S.M."/>
            <person name="Perrotta A.R."/>
            <person name="Berdy B."/>
            <person name="Zhao S."/>
            <person name="Lieberman T.D."/>
            <person name="Swanson P.K."/>
            <person name="Smith M."/>
            <person name="Roesemann S."/>
            <person name="Alexander J.E."/>
            <person name="Rich S.A."/>
            <person name="Livny J."/>
            <person name="Vlamakis H."/>
            <person name="Clish C."/>
            <person name="Bullock K."/>
            <person name="Deik A."/>
            <person name="Scott J."/>
            <person name="Pierce K.A."/>
            <person name="Xavier R.J."/>
            <person name="Alm E.J."/>
        </authorList>
    </citation>
    <scope>NUCLEOTIDE SEQUENCE [LARGE SCALE GENOMIC DNA]</scope>
    <source>
        <strain evidence="7 13">BIOML-A36</strain>
        <strain evidence="8 12">BIOML-A37</strain>
        <strain evidence="9 14">BIOML-A5</strain>
    </source>
</reference>
<dbReference type="InterPro" id="IPR023885">
    <property type="entry name" value="4Fe4S-binding_SPASM_dom"/>
</dbReference>
<dbReference type="SFLD" id="SFLDS00029">
    <property type="entry name" value="Radical_SAM"/>
    <property type="match status" value="1"/>
</dbReference>
<dbReference type="PANTHER" id="PTHR11228">
    <property type="entry name" value="RADICAL SAM DOMAIN PROTEIN"/>
    <property type="match status" value="1"/>
</dbReference>
<evidence type="ECO:0000313" key="9">
    <source>
        <dbReference type="EMBL" id="KAB4231590.1"/>
    </source>
</evidence>
<dbReference type="SFLD" id="SFLDG01067">
    <property type="entry name" value="SPASM/twitch_domain_containing"/>
    <property type="match status" value="1"/>
</dbReference>
<dbReference type="Proteomes" id="UP000462376">
    <property type="component" value="Unassembled WGS sequence"/>
</dbReference>
<dbReference type="EMBL" id="WCUP01000011">
    <property type="protein sequence ID" value="KAB4108098.1"/>
    <property type="molecule type" value="Genomic_DNA"/>
</dbReference>
<keyword evidence="2" id="KW-0949">S-adenosyl-L-methionine</keyword>
<evidence type="ECO:0000313" key="13">
    <source>
        <dbReference type="Proteomes" id="UP000441711"/>
    </source>
</evidence>
<proteinExistence type="predicted"/>
<feature type="domain" description="Radical SAM core" evidence="6">
    <location>
        <begin position="1"/>
        <end position="208"/>
    </location>
</feature>
<comment type="caution">
    <text evidence="10">The sequence shown here is derived from an EMBL/GenBank/DDBJ whole genome shotgun (WGS) entry which is preliminary data.</text>
</comment>
<dbReference type="Proteomes" id="UP000438773">
    <property type="component" value="Unassembled WGS sequence"/>
</dbReference>
<dbReference type="PANTHER" id="PTHR11228:SF34">
    <property type="entry name" value="TUNGSTEN-CONTAINING ALDEHYDE FERREDOXIN OXIDOREDUCTASE COFACTOR MODIFYING PROTEIN"/>
    <property type="match status" value="1"/>
</dbReference>
<evidence type="ECO:0000256" key="3">
    <source>
        <dbReference type="ARBA" id="ARBA00022723"/>
    </source>
</evidence>
<keyword evidence="4" id="KW-0408">Iron</keyword>
<organism evidence="10 11">
    <name type="scientific">Bacteroides uniformis</name>
    <dbReference type="NCBI Taxonomy" id="820"/>
    <lineage>
        <taxon>Bacteria</taxon>
        <taxon>Pseudomonadati</taxon>
        <taxon>Bacteroidota</taxon>
        <taxon>Bacteroidia</taxon>
        <taxon>Bacteroidales</taxon>
        <taxon>Bacteroidaceae</taxon>
        <taxon>Bacteroides</taxon>
    </lineage>
</organism>
<dbReference type="EMBL" id="WCUQ01000011">
    <property type="protein sequence ID" value="KAB4121960.1"/>
    <property type="molecule type" value="Genomic_DNA"/>
</dbReference>
<evidence type="ECO:0000256" key="1">
    <source>
        <dbReference type="ARBA" id="ARBA00001966"/>
    </source>
</evidence>
<evidence type="ECO:0000259" key="6">
    <source>
        <dbReference type="PROSITE" id="PS51918"/>
    </source>
</evidence>
<dbReference type="EMBL" id="WCTL01000020">
    <property type="protein sequence ID" value="KAB4231590.1"/>
    <property type="molecule type" value="Genomic_DNA"/>
</dbReference>
<protein>
    <submittedName>
        <fullName evidence="10">Radical SAM protein</fullName>
    </submittedName>
</protein>
<dbReference type="PROSITE" id="PS51918">
    <property type="entry name" value="RADICAL_SAM"/>
    <property type="match status" value="1"/>
</dbReference>
<dbReference type="EMBL" id="QSVA01000026">
    <property type="protein sequence ID" value="RGN89269.1"/>
    <property type="molecule type" value="Genomic_DNA"/>
</dbReference>
<dbReference type="AlphaFoldDB" id="A0A396AU97"/>
<evidence type="ECO:0000256" key="5">
    <source>
        <dbReference type="ARBA" id="ARBA00023014"/>
    </source>
</evidence>
<evidence type="ECO:0000313" key="7">
    <source>
        <dbReference type="EMBL" id="KAB4108098.1"/>
    </source>
</evidence>
<dbReference type="RefSeq" id="WP_005836176.1">
    <property type="nucleotide sequence ID" value="NZ_DAWEHH010000008.1"/>
</dbReference>
<dbReference type="Gene3D" id="3.20.20.70">
    <property type="entry name" value="Aldolase class I"/>
    <property type="match status" value="1"/>
</dbReference>
<evidence type="ECO:0000256" key="2">
    <source>
        <dbReference type="ARBA" id="ARBA00022691"/>
    </source>
</evidence>
<name>A0A396AU97_BACUN</name>
<accession>A0A396AU97</accession>
<evidence type="ECO:0000313" key="10">
    <source>
        <dbReference type="EMBL" id="RGN89269.1"/>
    </source>
</evidence>
<dbReference type="InterPro" id="IPR050377">
    <property type="entry name" value="Radical_SAM_PqqE_MftC-like"/>
</dbReference>
<dbReference type="CDD" id="cd01335">
    <property type="entry name" value="Radical_SAM"/>
    <property type="match status" value="1"/>
</dbReference>
<dbReference type="CDD" id="cd21109">
    <property type="entry name" value="SPASM"/>
    <property type="match status" value="1"/>
</dbReference>
<dbReference type="InterPro" id="IPR058240">
    <property type="entry name" value="rSAM_sf"/>
</dbReference>
<dbReference type="InterPro" id="IPR007197">
    <property type="entry name" value="rSAM"/>
</dbReference>
<sequence>MRKILLNLEISTKCRAACSMCPRKHVPKNKFIDDDLVNIISKELDDTFWEIDLSGRGEPTLHPKFHELSRIIKNNSNTQLAVVTTADNLTDKVNDTFREYIDVIRLSVSSYDEKIFKKVHCGLNYNKIWDNIKRLGNEHAYKTVIHLTGGSVIYEGLEITVEKLREIGFREFRLFPLWNRAGDNEVKAKEEEFRHDIIEKLGLRSSESEYDGGNSSDYINDYKRNKLTNPKYCIVGDSSLFITYNGDILGCFQDFSGKCIVANIRNSNLKDIIKHKKDKVGRYEFCSNCNSNIAILNID</sequence>
<dbReference type="InterPro" id="IPR013785">
    <property type="entry name" value="Aldolase_TIM"/>
</dbReference>
<evidence type="ECO:0000313" key="12">
    <source>
        <dbReference type="Proteomes" id="UP000438773"/>
    </source>
</evidence>
<keyword evidence="5" id="KW-0411">Iron-sulfur</keyword>